<comment type="similarity">
    <text evidence="7">Belongs to the DHHC palmitoyltransferase family.</text>
</comment>
<dbReference type="PROSITE" id="PS50216">
    <property type="entry name" value="DHHC"/>
    <property type="match status" value="1"/>
</dbReference>
<feature type="transmembrane region" description="Helical" evidence="7">
    <location>
        <begin position="228"/>
        <end position="249"/>
    </location>
</feature>
<protein>
    <recommendedName>
        <fullName evidence="7">Palmitoyltransferase</fullName>
        <ecNumber evidence="7">2.3.1.225</ecNumber>
    </recommendedName>
</protein>
<comment type="catalytic activity">
    <reaction evidence="7">
        <text>L-cysteinyl-[protein] + hexadecanoyl-CoA = S-hexadecanoyl-L-cysteinyl-[protein] + CoA</text>
        <dbReference type="Rhea" id="RHEA:36683"/>
        <dbReference type="Rhea" id="RHEA-COMP:10131"/>
        <dbReference type="Rhea" id="RHEA-COMP:11032"/>
        <dbReference type="ChEBI" id="CHEBI:29950"/>
        <dbReference type="ChEBI" id="CHEBI:57287"/>
        <dbReference type="ChEBI" id="CHEBI:57379"/>
        <dbReference type="ChEBI" id="CHEBI:74151"/>
        <dbReference type="EC" id="2.3.1.225"/>
    </reaction>
</comment>
<dbReference type="EC" id="2.3.1.225" evidence="7"/>
<gene>
    <name evidence="9" type="primary">Acey_s0122.g1077</name>
    <name evidence="9" type="synonym">Acey-dhhc-1</name>
    <name evidence="9" type="ORF">Y032_0122g1077</name>
</gene>
<feature type="domain" description="Palmitoyltransferase DHHC" evidence="8">
    <location>
        <begin position="143"/>
        <end position="281"/>
    </location>
</feature>
<keyword evidence="5 7" id="KW-0472">Membrane</keyword>
<comment type="subcellular location">
    <subcellularLocation>
        <location evidence="1">Membrane</location>
        <topology evidence="1">Multi-pass membrane protein</topology>
    </subcellularLocation>
</comment>
<proteinExistence type="inferred from homology"/>
<feature type="transmembrane region" description="Helical" evidence="7">
    <location>
        <begin position="188"/>
        <end position="208"/>
    </location>
</feature>
<sequence>MLTHYYYRDLTESLRMVLLTVLPFYDVLVHLYFCEVVLIDGIRFRMDSDELSDIQSRLYKMIPKQTQDIIATAIFLVALPVGFLINIFFVMPLWYPVFGEAWWTRVSFFLFLAFNVYMNWYKMLKIGPSGLSPELPNVVKAGFRYCHSCHANAPPRAYHCPVCDVCCFRRDHHCSFGAVCVGHFNQRYFVAAVGNLFILMIPLFSYTWEFAWTRIEGGFSLGRSWQIFLPHLALLARVISLYQFCCIVFCASNFTVLLFVSYLLFAQLFCIWNGQTRMEYLLEVHAYQLGLLDNLRQCLGSRWPLIFISPFITSPLPSDGMSFVTREIKELNDPKYL</sequence>
<organism evidence="9 10">
    <name type="scientific">Ancylostoma ceylanicum</name>
    <dbReference type="NCBI Taxonomy" id="53326"/>
    <lineage>
        <taxon>Eukaryota</taxon>
        <taxon>Metazoa</taxon>
        <taxon>Ecdysozoa</taxon>
        <taxon>Nematoda</taxon>
        <taxon>Chromadorea</taxon>
        <taxon>Rhabditida</taxon>
        <taxon>Rhabditina</taxon>
        <taxon>Rhabditomorpha</taxon>
        <taxon>Strongyloidea</taxon>
        <taxon>Ancylostomatidae</taxon>
        <taxon>Ancylostomatinae</taxon>
        <taxon>Ancylostoma</taxon>
    </lineage>
</organism>
<dbReference type="GO" id="GO:0019706">
    <property type="term" value="F:protein-cysteine S-palmitoyltransferase activity"/>
    <property type="evidence" value="ECO:0007669"/>
    <property type="project" value="UniProtKB-EC"/>
</dbReference>
<evidence type="ECO:0000256" key="1">
    <source>
        <dbReference type="ARBA" id="ARBA00004141"/>
    </source>
</evidence>
<dbReference type="PANTHER" id="PTHR12246">
    <property type="entry name" value="PALMITOYLTRANSFERASE ZDHHC16"/>
    <property type="match status" value="1"/>
</dbReference>
<evidence type="ECO:0000256" key="3">
    <source>
        <dbReference type="ARBA" id="ARBA00022692"/>
    </source>
</evidence>
<comment type="caution">
    <text evidence="9">The sequence shown here is derived from an EMBL/GenBank/DDBJ whole genome shotgun (WGS) entry which is preliminary data.</text>
</comment>
<evidence type="ECO:0000256" key="4">
    <source>
        <dbReference type="ARBA" id="ARBA00022989"/>
    </source>
</evidence>
<accession>A0A016T9Z8</accession>
<feature type="transmembrane region" description="Helical" evidence="7">
    <location>
        <begin position="69"/>
        <end position="95"/>
    </location>
</feature>
<evidence type="ECO:0000256" key="2">
    <source>
        <dbReference type="ARBA" id="ARBA00022679"/>
    </source>
</evidence>
<keyword evidence="3 7" id="KW-0812">Transmembrane</keyword>
<dbReference type="Proteomes" id="UP000024635">
    <property type="component" value="Unassembled WGS sequence"/>
</dbReference>
<evidence type="ECO:0000256" key="7">
    <source>
        <dbReference type="RuleBase" id="RU079119"/>
    </source>
</evidence>
<dbReference type="GO" id="GO:0016020">
    <property type="term" value="C:membrane"/>
    <property type="evidence" value="ECO:0007669"/>
    <property type="project" value="UniProtKB-SubCell"/>
</dbReference>
<name>A0A016T9Z8_9BILA</name>
<comment type="domain">
    <text evidence="7">The DHHC domain is required for palmitoyltransferase activity.</text>
</comment>
<evidence type="ECO:0000259" key="8">
    <source>
        <dbReference type="Pfam" id="PF01529"/>
    </source>
</evidence>
<keyword evidence="10" id="KW-1185">Reference proteome</keyword>
<evidence type="ECO:0000313" key="9">
    <source>
        <dbReference type="EMBL" id="EYB99490.1"/>
    </source>
</evidence>
<dbReference type="OrthoDB" id="302728at2759"/>
<evidence type="ECO:0000256" key="6">
    <source>
        <dbReference type="ARBA" id="ARBA00023315"/>
    </source>
</evidence>
<dbReference type="InterPro" id="IPR039859">
    <property type="entry name" value="PFA4/ZDH16/20/ERF2-like"/>
</dbReference>
<dbReference type="Pfam" id="PF01529">
    <property type="entry name" value="DHHC"/>
    <property type="match status" value="1"/>
</dbReference>
<reference evidence="10" key="1">
    <citation type="journal article" date="2015" name="Nat. Genet.">
        <title>The genome and transcriptome of the zoonotic hookworm Ancylostoma ceylanicum identify infection-specific gene families.</title>
        <authorList>
            <person name="Schwarz E.M."/>
            <person name="Hu Y."/>
            <person name="Antoshechkin I."/>
            <person name="Miller M.M."/>
            <person name="Sternberg P.W."/>
            <person name="Aroian R.V."/>
        </authorList>
    </citation>
    <scope>NUCLEOTIDE SEQUENCE</scope>
    <source>
        <strain evidence="10">HY135</strain>
    </source>
</reference>
<dbReference type="EMBL" id="JARK01001458">
    <property type="protein sequence ID" value="EYB99490.1"/>
    <property type="molecule type" value="Genomic_DNA"/>
</dbReference>
<dbReference type="STRING" id="53326.A0A016T9Z8"/>
<keyword evidence="4 7" id="KW-1133">Transmembrane helix</keyword>
<feature type="transmembrane region" description="Helical" evidence="7">
    <location>
        <begin position="16"/>
        <end position="38"/>
    </location>
</feature>
<feature type="transmembrane region" description="Helical" evidence="7">
    <location>
        <begin position="256"/>
        <end position="274"/>
    </location>
</feature>
<dbReference type="InterPro" id="IPR001594">
    <property type="entry name" value="Palmitoyltrfase_DHHC"/>
</dbReference>
<evidence type="ECO:0000313" key="10">
    <source>
        <dbReference type="Proteomes" id="UP000024635"/>
    </source>
</evidence>
<dbReference type="AlphaFoldDB" id="A0A016T9Z8"/>
<keyword evidence="2 7" id="KW-0808">Transferase</keyword>
<keyword evidence="6 7" id="KW-0012">Acyltransferase</keyword>
<evidence type="ECO:0000256" key="5">
    <source>
        <dbReference type="ARBA" id="ARBA00023136"/>
    </source>
</evidence>
<feature type="transmembrane region" description="Helical" evidence="7">
    <location>
        <begin position="101"/>
        <end position="120"/>
    </location>
</feature>